<reference evidence="2" key="2">
    <citation type="submission" date="2016-05" db="EMBL/GenBank/DDBJ databases">
        <title>Comparative analysis highlights variable genome content of wheat rusts and divergence of the mating loci.</title>
        <authorList>
            <person name="Cuomo C.A."/>
            <person name="Bakkeren G."/>
            <person name="Szabo L."/>
            <person name="Khalil H."/>
            <person name="Joly D."/>
            <person name="Goldberg J."/>
            <person name="Young S."/>
            <person name="Zeng Q."/>
            <person name="Fellers J."/>
        </authorList>
    </citation>
    <scope>NUCLEOTIDE SEQUENCE [LARGE SCALE GENOMIC DNA]</scope>
    <source>
        <strain evidence="2">1-1 BBBD Race 1</strain>
    </source>
</reference>
<feature type="compositionally biased region" description="Polar residues" evidence="1">
    <location>
        <begin position="36"/>
        <end position="49"/>
    </location>
</feature>
<evidence type="ECO:0000313" key="3">
    <source>
        <dbReference type="EnsemblFungi" id="PTTG_11967-t43_1-p1"/>
    </source>
</evidence>
<accession>A0A180GY43</accession>
<dbReference type="EMBL" id="ADAS02000015">
    <property type="protein sequence ID" value="OAV97181.1"/>
    <property type="molecule type" value="Genomic_DNA"/>
</dbReference>
<dbReference type="EMBL" id="ADAS02000015">
    <property type="protein sequence ID" value="OAV97180.1"/>
    <property type="molecule type" value="Genomic_DNA"/>
</dbReference>
<evidence type="ECO:0000313" key="2">
    <source>
        <dbReference type="EMBL" id="OAV97182.1"/>
    </source>
</evidence>
<dbReference type="Proteomes" id="UP000005240">
    <property type="component" value="Unassembled WGS sequence"/>
</dbReference>
<organism evidence="2">
    <name type="scientific">Puccinia triticina (isolate 1-1 / race 1 (BBBD))</name>
    <name type="common">Brown leaf rust fungus</name>
    <dbReference type="NCBI Taxonomy" id="630390"/>
    <lineage>
        <taxon>Eukaryota</taxon>
        <taxon>Fungi</taxon>
        <taxon>Dikarya</taxon>
        <taxon>Basidiomycota</taxon>
        <taxon>Pucciniomycotina</taxon>
        <taxon>Pucciniomycetes</taxon>
        <taxon>Pucciniales</taxon>
        <taxon>Pucciniaceae</taxon>
        <taxon>Puccinia</taxon>
    </lineage>
</organism>
<feature type="region of interest" description="Disordered" evidence="1">
    <location>
        <begin position="1"/>
        <end position="67"/>
    </location>
</feature>
<dbReference type="OrthoDB" id="10457842at2759"/>
<reference evidence="2" key="1">
    <citation type="submission" date="2009-11" db="EMBL/GenBank/DDBJ databases">
        <authorList>
            <consortium name="The Broad Institute Genome Sequencing Platform"/>
            <person name="Ward D."/>
            <person name="Feldgarden M."/>
            <person name="Earl A."/>
            <person name="Young S.K."/>
            <person name="Zeng Q."/>
            <person name="Koehrsen M."/>
            <person name="Alvarado L."/>
            <person name="Berlin A."/>
            <person name="Bochicchio J."/>
            <person name="Borenstein D."/>
            <person name="Chapman S.B."/>
            <person name="Chen Z."/>
            <person name="Engels R."/>
            <person name="Freedman E."/>
            <person name="Gellesch M."/>
            <person name="Goldberg J."/>
            <person name="Griggs A."/>
            <person name="Gujja S."/>
            <person name="Heilman E."/>
            <person name="Heiman D."/>
            <person name="Hepburn T."/>
            <person name="Howarth C."/>
            <person name="Jen D."/>
            <person name="Larson L."/>
            <person name="Lewis B."/>
            <person name="Mehta T."/>
            <person name="Park D."/>
            <person name="Pearson M."/>
            <person name="Roberts A."/>
            <person name="Saif S."/>
            <person name="Shea T."/>
            <person name="Shenoy N."/>
            <person name="Sisk P."/>
            <person name="Stolte C."/>
            <person name="Sykes S."/>
            <person name="Thomson T."/>
            <person name="Walk T."/>
            <person name="White J."/>
            <person name="Yandava C."/>
            <person name="Izard J."/>
            <person name="Baranova O.V."/>
            <person name="Blanton J.M."/>
            <person name="Tanner A.C."/>
            <person name="Dewhirst F.E."/>
            <person name="Haas B."/>
            <person name="Nusbaum C."/>
            <person name="Birren B."/>
        </authorList>
    </citation>
    <scope>NUCLEOTIDE SEQUENCE [LARGE SCALE GENOMIC DNA]</scope>
    <source>
        <strain evidence="2">1-1 BBBD Race 1</strain>
    </source>
</reference>
<proteinExistence type="predicted"/>
<dbReference type="EnsemblFungi" id="PTTG_11967-t43_2">
    <property type="protein sequence ID" value="PTTG_11967-t43_2-p1"/>
    <property type="gene ID" value="PTTG_11967"/>
</dbReference>
<evidence type="ECO:0008006" key="5">
    <source>
        <dbReference type="Google" id="ProtNLM"/>
    </source>
</evidence>
<feature type="compositionally biased region" description="Low complexity" evidence="1">
    <location>
        <begin position="20"/>
        <end position="34"/>
    </location>
</feature>
<dbReference type="CDD" id="cd00298">
    <property type="entry name" value="ACD_sHsps_p23-like"/>
    <property type="match status" value="1"/>
</dbReference>
<evidence type="ECO:0000313" key="4">
    <source>
        <dbReference type="Proteomes" id="UP000005240"/>
    </source>
</evidence>
<keyword evidence="4" id="KW-1185">Reference proteome</keyword>
<dbReference type="EnsemblFungi" id="PTTG_11967-t43_1">
    <property type="protein sequence ID" value="PTTG_11967-t43_1-p1"/>
    <property type="gene ID" value="PTTG_11967"/>
</dbReference>
<gene>
    <name evidence="2" type="ORF">PTTG_11967</name>
</gene>
<dbReference type="AlphaFoldDB" id="A0A180GY43"/>
<dbReference type="EnsemblFungi" id="PTTG_11967-t43_3">
    <property type="protein sequence ID" value="PTTG_11967-t43_3-p1"/>
    <property type="gene ID" value="PTTG_11967"/>
</dbReference>
<feature type="compositionally biased region" description="Polar residues" evidence="1">
    <location>
        <begin position="1"/>
        <end position="19"/>
    </location>
</feature>
<sequence length="224" mass="24889">MTEPPNSGSLSDPFQPNIGTSSTSRRTSTDSFDSVLSCTKSTRTVNTNDSCSSFPPSPSASQTTFDNSDWNLDERYTIKSSPDAFSASIWKRKRPTRLLLPQHEPRRSQLTISETSISFEISIELPEFSPDSITVAQRREDHSIHIVADQVNGENTGHYERLIKLRGRDSESSPSKEVTSKFDSSTSILSVRVIKLGYSRIRQHAVVCDNGSGLTGNKTYRLIL</sequence>
<name>A0A180GY43_PUCT1</name>
<dbReference type="VEuPathDB" id="FungiDB:PTTG_11967"/>
<evidence type="ECO:0000256" key="1">
    <source>
        <dbReference type="SAM" id="MobiDB-lite"/>
    </source>
</evidence>
<reference evidence="3" key="4">
    <citation type="submission" date="2025-05" db="UniProtKB">
        <authorList>
            <consortium name="EnsemblFungi"/>
        </authorList>
    </citation>
    <scope>IDENTIFICATION</scope>
    <source>
        <strain evidence="3">isolate 1-1 / race 1 (BBBD)</strain>
    </source>
</reference>
<protein>
    <recommendedName>
        <fullName evidence="5">SHSP domain-containing protein</fullName>
    </recommendedName>
</protein>
<dbReference type="EMBL" id="ADAS02000015">
    <property type="protein sequence ID" value="OAV97182.1"/>
    <property type="molecule type" value="Genomic_DNA"/>
</dbReference>
<reference evidence="3 4" key="3">
    <citation type="journal article" date="2017" name="G3 (Bethesda)">
        <title>Comparative analysis highlights variable genome content of wheat rusts and divergence of the mating loci.</title>
        <authorList>
            <person name="Cuomo C.A."/>
            <person name="Bakkeren G."/>
            <person name="Khalil H.B."/>
            <person name="Panwar V."/>
            <person name="Joly D."/>
            <person name="Linning R."/>
            <person name="Sakthikumar S."/>
            <person name="Song X."/>
            <person name="Adiconis X."/>
            <person name="Fan L."/>
            <person name="Goldberg J.M."/>
            <person name="Levin J.Z."/>
            <person name="Young S."/>
            <person name="Zeng Q."/>
            <person name="Anikster Y."/>
            <person name="Bruce M."/>
            <person name="Wang M."/>
            <person name="Yin C."/>
            <person name="McCallum B."/>
            <person name="Szabo L.J."/>
            <person name="Hulbert S."/>
            <person name="Chen X."/>
            <person name="Fellers J.P."/>
        </authorList>
    </citation>
    <scope>NUCLEOTIDE SEQUENCE</scope>
    <source>
        <strain evidence="3">isolate 1-1 / race 1 (BBBD)</strain>
        <strain evidence="4">Isolate 1-1 / race 1 (BBBD)</strain>
    </source>
</reference>